<feature type="binding site" evidence="18">
    <location>
        <position position="475"/>
    </location>
    <ligand>
        <name>Ca(2+)</name>
        <dbReference type="ChEBI" id="CHEBI:29108"/>
        <label>1</label>
    </ligand>
</feature>
<evidence type="ECO:0000256" key="1">
    <source>
        <dbReference type="ARBA" id="ARBA00003034"/>
    </source>
</evidence>
<dbReference type="Proteomes" id="UP001055303">
    <property type="component" value="Unassembled WGS sequence"/>
</dbReference>
<comment type="function">
    <text evidence="1 18">Nitrous-oxide reductase is part of a bacterial respiratory system which is activated under anaerobic conditions in the presence of nitrate or nitrous oxide.</text>
</comment>
<evidence type="ECO:0000256" key="4">
    <source>
        <dbReference type="ARBA" id="ARBA00006790"/>
    </source>
</evidence>
<dbReference type="Gene3D" id="2.60.40.420">
    <property type="entry name" value="Cupredoxins - blue copper proteins"/>
    <property type="match status" value="1"/>
</dbReference>
<dbReference type="GO" id="GO:0005507">
    <property type="term" value="F:copper ion binding"/>
    <property type="evidence" value="ECO:0007669"/>
    <property type="project" value="UniProtKB-UniRule"/>
</dbReference>
<sequence length="646" mass="71536">MSQEDKRAGVSRRGMLGTTAAVAAAGAAGAVAGPHLRGGGLVAPAEAQTRPAAAQASAHKSEVKPGELDEYYVFFSSGQSGEVRIIGCPSMRELMRIPVFNRDSATGWGQTNESLKVLTEGLLPEYREFLKERGGTYLNGDLHHPHPSFTDGTYDGRYLFANDKANTRVCRIRLDVMKCDRIIQLPNQHSVHGLRVQKYPKTGYVFCNGEDRVPIPNDGKVLDDPKQYSSIFTAVDGETMKVAWQIRVDGNLDNVDADYQGKYAFATCYNSEEGVTLAEMTAKEQDWVVVFNLKRIEDAVRSGAYQTLGGVPVLDGRHGSKLTRYIPVSNSPHGINTAPDGIHVVANGKLSPTVTVFDVRRFDDLFDDRIKPRDVVVAEPELGLGPLHTAYDGRGNAYTTLFLDSQVCKWNIDLAKRAFAGEKVNPVIQKLDVHYQPGHNHTSMGQTKEADGKWLISLNKFSKDRYLNVGPLKPENDQLIDISGDRMVLVHDSPSFAEPHDATLVHRSKVNPVHVWKRDDPYFADAVRQAKVDGVDLMADSKVVRDGDKVRVYMTSAAPAFGLESFQVRQGDEVTVYVTNVDDVEDLTHGFCIVNYGLNMEVAPQATASVTFKANKPGVYWYFCTWFCHAMHMEMKGRMFVEPRAT</sequence>
<dbReference type="HAMAP" id="MF_00716">
    <property type="entry name" value="NosZ"/>
    <property type="match status" value="1"/>
</dbReference>
<keyword evidence="11 18" id="KW-0574">Periplasm</keyword>
<dbReference type="EMBL" id="BPQI01000033">
    <property type="protein sequence ID" value="GJD55580.1"/>
    <property type="molecule type" value="Genomic_DNA"/>
</dbReference>
<feature type="binding site" evidence="18">
    <location>
        <position position="635"/>
    </location>
    <ligand>
        <name>Cu cation</name>
        <dbReference type="ChEBI" id="CHEBI:23378"/>
        <label>A1</label>
    </ligand>
</feature>
<evidence type="ECO:0000259" key="19">
    <source>
        <dbReference type="PROSITE" id="PS50857"/>
    </source>
</evidence>
<dbReference type="InterPro" id="IPR034205">
    <property type="entry name" value="N2OR_C"/>
</dbReference>
<accession>A0A564G1H5</accession>
<comment type="cofactor">
    <cofactor evidence="18">
        <name>Cu cation</name>
        <dbReference type="ChEBI" id="CHEBI:23378"/>
    </cofactor>
    <text evidence="18">Binds 6 Cu cations per subunit. Each subunit contains 2 copper centers; Cu(A) (binuclear) and Cu(Z) (tetranuclear). Cu(Z) is thought to be the site of nitrous oxide reduction.</text>
</comment>
<evidence type="ECO:0000313" key="23">
    <source>
        <dbReference type="Proteomes" id="UP001055303"/>
    </source>
</evidence>
<reference evidence="20" key="2">
    <citation type="journal article" date="2021" name="Front. Microbiol.">
        <title>Comprehensive Comparative Genomics and Phenotyping of Methylobacterium Species.</title>
        <authorList>
            <person name="Alessa O."/>
            <person name="Ogura Y."/>
            <person name="Fujitani Y."/>
            <person name="Takami H."/>
            <person name="Hayashi T."/>
            <person name="Sahin N."/>
            <person name="Tani A."/>
        </authorList>
    </citation>
    <scope>NUCLEOTIDE SEQUENCE</scope>
    <source>
        <strain evidence="20">DSM 22415</strain>
    </source>
</reference>
<evidence type="ECO:0000256" key="12">
    <source>
        <dbReference type="ARBA" id="ARBA00022837"/>
    </source>
</evidence>
<feature type="binding site" evidence="18">
    <location>
        <position position="624"/>
    </location>
    <ligand>
        <name>Cu cation</name>
        <dbReference type="ChEBI" id="CHEBI:23378"/>
        <label>A1</label>
    </ligand>
</feature>
<feature type="binding site" evidence="18">
    <location>
        <position position="626"/>
    </location>
    <ligand>
        <name>Cu cation</name>
        <dbReference type="ChEBI" id="CHEBI:23378"/>
        <label>A2</label>
    </ligand>
</feature>
<dbReference type="Pfam" id="PF13473">
    <property type="entry name" value="Cupredoxin_1"/>
    <property type="match status" value="1"/>
</dbReference>
<evidence type="ECO:0000256" key="6">
    <source>
        <dbReference type="ARBA" id="ARBA00011738"/>
    </source>
</evidence>
<keyword evidence="14 18" id="KW-0186">Copper</keyword>
<keyword evidence="23" id="KW-1185">Reference proteome</keyword>
<evidence type="ECO:0000256" key="10">
    <source>
        <dbReference type="ARBA" id="ARBA00022729"/>
    </source>
</evidence>
<dbReference type="SUPFAM" id="SSF49503">
    <property type="entry name" value="Cupredoxins"/>
    <property type="match status" value="1"/>
</dbReference>
<dbReference type="PANTHER" id="PTHR42838:SF2">
    <property type="entry name" value="NITROUS-OXIDE REDUCTASE"/>
    <property type="match status" value="1"/>
</dbReference>
<evidence type="ECO:0000256" key="16">
    <source>
        <dbReference type="ARBA" id="ARBA00032847"/>
    </source>
</evidence>
<keyword evidence="12 18" id="KW-0106">Calcium</keyword>
<dbReference type="PROSITE" id="PS51318">
    <property type="entry name" value="TAT"/>
    <property type="match status" value="1"/>
</dbReference>
<dbReference type="GO" id="GO:0004129">
    <property type="term" value="F:cytochrome-c oxidase activity"/>
    <property type="evidence" value="ECO:0007669"/>
    <property type="project" value="InterPro"/>
</dbReference>
<evidence type="ECO:0000256" key="17">
    <source>
        <dbReference type="ARBA" id="ARBA00049555"/>
    </source>
</evidence>
<evidence type="ECO:0000256" key="9">
    <source>
        <dbReference type="ARBA" id="ARBA00022723"/>
    </source>
</evidence>
<evidence type="ECO:0000256" key="3">
    <source>
        <dbReference type="ARBA" id="ARBA00004779"/>
    </source>
</evidence>
<dbReference type="GO" id="GO:0016020">
    <property type="term" value="C:membrane"/>
    <property type="evidence" value="ECO:0007669"/>
    <property type="project" value="InterPro"/>
</dbReference>
<evidence type="ECO:0000256" key="18">
    <source>
        <dbReference type="HAMAP-Rule" id="MF_00716"/>
    </source>
</evidence>
<evidence type="ECO:0000313" key="20">
    <source>
        <dbReference type="EMBL" id="GJD55580.1"/>
    </source>
</evidence>
<dbReference type="InterPro" id="IPR028096">
    <property type="entry name" value="EfeO_Cupredoxin"/>
</dbReference>
<evidence type="ECO:0000256" key="2">
    <source>
        <dbReference type="ARBA" id="ARBA00004418"/>
    </source>
</evidence>
<feature type="binding site" evidence="18">
    <location>
        <position position="331"/>
    </location>
    <ligand>
        <name>Ca(2+)</name>
        <dbReference type="ChEBI" id="CHEBI:29108"/>
        <label>2</label>
    </ligand>
</feature>
<dbReference type="EC" id="1.7.2.4" evidence="7 18"/>
<feature type="binding site" evidence="18">
    <location>
        <position position="500"/>
    </location>
    <ligand>
        <name>Cu cation</name>
        <dbReference type="ChEBI" id="CHEBI:23378"/>
        <label>Z4</label>
    </ligand>
</feature>
<comment type="PTM">
    <text evidence="18">Predicted to be exported by the Tat system. The position of the signal peptide cleavage has not been experimentally proven.</text>
</comment>
<dbReference type="SUPFAM" id="SSF50974">
    <property type="entry name" value="Nitrous oxide reductase, N-terminal domain"/>
    <property type="match status" value="1"/>
</dbReference>
<feature type="binding site" evidence="18">
    <location>
        <position position="143"/>
    </location>
    <ligand>
        <name>Cu cation</name>
        <dbReference type="ChEBI" id="CHEBI:23378"/>
        <label>Z2</label>
    </ligand>
</feature>
<dbReference type="InterPro" id="IPR051403">
    <property type="entry name" value="NosZ/Cyto_c_oxidase_sub2"/>
</dbReference>
<dbReference type="InterPro" id="IPR015943">
    <property type="entry name" value="WD40/YVTN_repeat-like_dom_sf"/>
</dbReference>
<feature type="domain" description="Cytochrome oxidase subunit II copper A binding" evidence="19">
    <location>
        <begin position="545"/>
        <end position="646"/>
    </location>
</feature>
<feature type="binding site" evidence="18">
    <location>
        <position position="628"/>
    </location>
    <ligand>
        <name>Cu cation</name>
        <dbReference type="ChEBI" id="CHEBI:23378"/>
        <label>A2</label>
    </ligand>
</feature>
<feature type="binding site" evidence="18">
    <location>
        <position position="333"/>
    </location>
    <ligand>
        <name>Cu cation</name>
        <dbReference type="ChEBI" id="CHEBI:23378"/>
        <label>Z1</label>
    </ligand>
</feature>
<comment type="subunit">
    <text evidence="6 18">Homodimer.</text>
</comment>
<dbReference type="GO" id="GO:0042597">
    <property type="term" value="C:periplasmic space"/>
    <property type="evidence" value="ECO:0007669"/>
    <property type="project" value="UniProtKB-SubCell"/>
</dbReference>
<keyword evidence="13 18" id="KW-0560">Oxidoreductase</keyword>
<reference evidence="20" key="3">
    <citation type="submission" date="2021-08" db="EMBL/GenBank/DDBJ databases">
        <authorList>
            <person name="Tani A."/>
            <person name="Ola A."/>
            <person name="Ogura Y."/>
            <person name="Katsura K."/>
            <person name="Hayashi T."/>
        </authorList>
    </citation>
    <scope>NUCLEOTIDE SEQUENCE</scope>
    <source>
        <strain evidence="20">DSM 22415</strain>
    </source>
</reference>
<dbReference type="InterPro" id="IPR023644">
    <property type="entry name" value="NO_Rdtase"/>
</dbReference>
<dbReference type="InterPro" id="IPR008972">
    <property type="entry name" value="Cupredoxin"/>
</dbReference>
<dbReference type="Gene3D" id="2.130.10.10">
    <property type="entry name" value="YVTN repeat-like/Quinoprotein amine dehydrogenase"/>
    <property type="match status" value="1"/>
</dbReference>
<feature type="binding site" evidence="18">
    <location>
        <position position="192"/>
    </location>
    <ligand>
        <name>Cu cation</name>
        <dbReference type="ChEBI" id="CHEBI:23378"/>
        <label>Z2</label>
    </ligand>
</feature>
<evidence type="ECO:0000256" key="11">
    <source>
        <dbReference type="ARBA" id="ARBA00022764"/>
    </source>
</evidence>
<feature type="binding site" evidence="18">
    <location>
        <position position="388"/>
    </location>
    <ligand>
        <name>Cu cation</name>
        <dbReference type="ChEBI" id="CHEBI:23378"/>
        <label>Z1</label>
    </ligand>
</feature>
<feature type="binding site" evidence="18">
    <location>
        <position position="144"/>
    </location>
    <ligand>
        <name>Cu cation</name>
        <dbReference type="ChEBI" id="CHEBI:23378"/>
        <label>Z3</label>
    </ligand>
</feature>
<reference evidence="21 22" key="1">
    <citation type="submission" date="2019-06" db="EMBL/GenBank/DDBJ databases">
        <authorList>
            <person name="Rodrigo-Torres L."/>
            <person name="Arahal R. D."/>
            <person name="Lucena T."/>
        </authorList>
    </citation>
    <scope>NUCLEOTIDE SEQUENCE [LARGE SCALE GENOMIC DNA]</scope>
    <source>
        <strain evidence="21 22">SW08-7</strain>
    </source>
</reference>
<feature type="binding site" evidence="18">
    <location>
        <position position="628"/>
    </location>
    <ligand>
        <name>Cu cation</name>
        <dbReference type="ChEBI" id="CHEBI:23378"/>
        <label>A1</label>
    </ligand>
</feature>
<dbReference type="CDD" id="cd04223">
    <property type="entry name" value="N2OR_C"/>
    <property type="match status" value="1"/>
</dbReference>
<keyword evidence="9 18" id="KW-0479">Metal-binding</keyword>
<dbReference type="EMBL" id="CABFVH010000024">
    <property type="protein sequence ID" value="VUF13820.1"/>
    <property type="molecule type" value="Genomic_DNA"/>
</dbReference>
<dbReference type="PROSITE" id="PS50857">
    <property type="entry name" value="COX2_CUA"/>
    <property type="match status" value="1"/>
</dbReference>
<comment type="subcellular location">
    <subcellularLocation>
        <location evidence="2 18">Periplasm</location>
    </subcellularLocation>
</comment>
<name>A0A564G1H5_9HYPH</name>
<dbReference type="AlphaFoldDB" id="A0A564G1H5"/>
<dbReference type="InterPro" id="IPR011045">
    <property type="entry name" value="N2O_reductase_N"/>
</dbReference>
<evidence type="ECO:0000256" key="7">
    <source>
        <dbReference type="ARBA" id="ARBA00011896"/>
    </source>
</evidence>
<comment type="catalytic activity">
    <reaction evidence="17 18">
        <text>N2 + 2 Fe(III)-[cytochrome c] + H2O = nitrous oxide + 2 Fe(II)-[cytochrome c] + 2 H(+)</text>
        <dbReference type="Rhea" id="RHEA:43108"/>
        <dbReference type="Rhea" id="RHEA-COMP:10350"/>
        <dbReference type="Rhea" id="RHEA-COMP:14399"/>
        <dbReference type="ChEBI" id="CHEBI:15377"/>
        <dbReference type="ChEBI" id="CHEBI:15378"/>
        <dbReference type="ChEBI" id="CHEBI:17045"/>
        <dbReference type="ChEBI" id="CHEBI:17997"/>
        <dbReference type="ChEBI" id="CHEBI:29033"/>
        <dbReference type="ChEBI" id="CHEBI:29034"/>
        <dbReference type="EC" id="1.7.2.4"/>
    </reaction>
</comment>
<evidence type="ECO:0000256" key="15">
    <source>
        <dbReference type="ARBA" id="ARBA00031077"/>
    </source>
</evidence>
<feature type="binding site" evidence="18">
    <location>
        <position position="439"/>
    </location>
    <ligand>
        <name>Cu cation</name>
        <dbReference type="ChEBI" id="CHEBI:23378"/>
        <label>Z3</label>
    </ligand>
</feature>
<keyword evidence="10 18" id="KW-0732">Signal</keyword>
<evidence type="ECO:0000256" key="8">
    <source>
        <dbReference type="ARBA" id="ARBA00016560"/>
    </source>
</evidence>
<dbReference type="GO" id="GO:0050304">
    <property type="term" value="F:nitrous-oxide reductase activity"/>
    <property type="evidence" value="ECO:0007669"/>
    <property type="project" value="UniProtKB-UniRule"/>
</dbReference>
<dbReference type="InterPro" id="IPR041114">
    <property type="entry name" value="Nos_propeller"/>
</dbReference>
<feature type="binding site" evidence="18">
    <location>
        <position position="632"/>
    </location>
    <ligand>
        <name>Cu cation</name>
        <dbReference type="ChEBI" id="CHEBI:23378"/>
        <label>A2</label>
    </ligand>
</feature>
<protein>
    <recommendedName>
        <fullName evidence="8 18">Nitrous-oxide reductase</fullName>
        <ecNumber evidence="7 18">1.7.2.4</ecNumber>
    </recommendedName>
    <alternativeName>
        <fullName evidence="15 18">N(2)OR</fullName>
    </alternativeName>
    <alternativeName>
        <fullName evidence="16 18">N2O reductase</fullName>
    </alternativeName>
</protein>
<comment type="pathway">
    <text evidence="3">Nitrogen metabolism; nitrate reduction (denitrification); dinitrogen from nitrate: step 4/4.</text>
</comment>
<dbReference type="InterPro" id="IPR002429">
    <property type="entry name" value="CcO_II-like_C"/>
</dbReference>
<gene>
    <name evidence="18 21" type="primary">nosZ</name>
    <name evidence="20" type="ORF">IFDJLNFL_1467</name>
    <name evidence="21" type="ORF">MTDSW087_03527</name>
</gene>
<evidence type="ECO:0000313" key="21">
    <source>
        <dbReference type="EMBL" id="VUF13820.1"/>
    </source>
</evidence>
<feature type="binding site" evidence="18">
    <location>
        <position position="272"/>
    </location>
    <ligand>
        <name>Ca(2+)</name>
        <dbReference type="ChEBI" id="CHEBI:29108"/>
        <label>2</label>
    </ligand>
</feature>
<dbReference type="InterPro" id="IPR041142">
    <property type="entry name" value="NOS_propeller_2"/>
</dbReference>
<feature type="region of interest" description="COX2-like" evidence="18">
    <location>
        <begin position="548"/>
        <end position="646"/>
    </location>
</feature>
<dbReference type="RefSeq" id="WP_144766086.1">
    <property type="nucleotide sequence ID" value="NZ_BPQI01000033.1"/>
</dbReference>
<dbReference type="Pfam" id="PF18764">
    <property type="entry name" value="nos_propeller"/>
    <property type="match status" value="1"/>
</dbReference>
<feature type="binding site" evidence="18">
    <location>
        <position position="624"/>
    </location>
    <ligand>
        <name>Cu cation</name>
        <dbReference type="ChEBI" id="CHEBI:23378"/>
        <label>A2</label>
    </ligand>
</feature>
<comment type="similarity">
    <text evidence="4 18">In the C-terminal section; belongs to the cytochrome c oxidase subunit 2 family.</text>
</comment>
<dbReference type="GO" id="GO:0005509">
    <property type="term" value="F:calcium ion binding"/>
    <property type="evidence" value="ECO:0007669"/>
    <property type="project" value="UniProtKB-UniRule"/>
</dbReference>
<comment type="similarity">
    <text evidence="5 18">Belongs to the NosZ family.</text>
</comment>
<evidence type="ECO:0000256" key="13">
    <source>
        <dbReference type="ARBA" id="ARBA00023002"/>
    </source>
</evidence>
<dbReference type="NCBIfam" id="TIGR04244">
    <property type="entry name" value="nitrous_NosZ_RR"/>
    <property type="match status" value="1"/>
</dbReference>
<dbReference type="OrthoDB" id="9759695at2"/>
<feature type="binding site" evidence="18">
    <location>
        <position position="280"/>
    </location>
    <ligand>
        <name>Ca(2+)</name>
        <dbReference type="ChEBI" id="CHEBI:29108"/>
        <label>2</label>
    </ligand>
</feature>
<dbReference type="PANTHER" id="PTHR42838">
    <property type="entry name" value="CYTOCHROME C OXIDASE SUBUNIT II"/>
    <property type="match status" value="1"/>
</dbReference>
<feature type="binding site" evidence="18">
    <location>
        <position position="269"/>
    </location>
    <ligand>
        <name>Ca(2+)</name>
        <dbReference type="ChEBI" id="CHEBI:29108"/>
        <label>2</label>
    </ligand>
</feature>
<feature type="binding site" evidence="18">
    <location>
        <position position="589"/>
    </location>
    <ligand>
        <name>Cu cation</name>
        <dbReference type="ChEBI" id="CHEBI:23378"/>
        <label>A1</label>
    </ligand>
</feature>
<dbReference type="Pfam" id="PF18793">
    <property type="entry name" value="nos_propeller_2"/>
    <property type="match status" value="1"/>
</dbReference>
<feature type="binding site" evidence="18">
    <location>
        <position position="286"/>
    </location>
    <ligand>
        <name>Ca(2+)</name>
        <dbReference type="ChEBI" id="CHEBI:29108"/>
        <label>2</label>
    </ligand>
</feature>
<feature type="binding site" evidence="18">
    <location>
        <position position="460"/>
    </location>
    <ligand>
        <name>Ca(2+)</name>
        <dbReference type="ChEBI" id="CHEBI:29108"/>
        <label>1</label>
    </ligand>
</feature>
<dbReference type="GO" id="GO:0019333">
    <property type="term" value="P:denitrification pathway"/>
    <property type="evidence" value="ECO:0007669"/>
    <property type="project" value="UniProtKB-UniPathway"/>
</dbReference>
<dbReference type="InterPro" id="IPR006311">
    <property type="entry name" value="TAT_signal"/>
</dbReference>
<organism evidence="21 22">
    <name type="scientific">Methylobacterium dankookense</name>
    <dbReference type="NCBI Taxonomy" id="560405"/>
    <lineage>
        <taxon>Bacteria</taxon>
        <taxon>Pseudomonadati</taxon>
        <taxon>Pseudomonadota</taxon>
        <taxon>Alphaproteobacteria</taxon>
        <taxon>Hyphomicrobiales</taxon>
        <taxon>Methylobacteriaceae</taxon>
        <taxon>Methylobacterium</taxon>
    </lineage>
</organism>
<proteinExistence type="inferred from homology"/>
<evidence type="ECO:0000256" key="5">
    <source>
        <dbReference type="ARBA" id="ARBA00010372"/>
    </source>
</evidence>
<dbReference type="UniPathway" id="UPA00652">
    <property type="reaction ID" value="UER00709"/>
</dbReference>
<evidence type="ECO:0000313" key="22">
    <source>
        <dbReference type="Proteomes" id="UP000401717"/>
    </source>
</evidence>
<comment type="cofactor">
    <cofactor evidence="18">
        <name>Ca(2+)</name>
        <dbReference type="ChEBI" id="CHEBI:29108"/>
    </cofactor>
    <text evidence="18">Binds 2 calcium ions per subunit.</text>
</comment>
<evidence type="ECO:0000256" key="14">
    <source>
        <dbReference type="ARBA" id="ARBA00023008"/>
    </source>
</evidence>
<dbReference type="Proteomes" id="UP000401717">
    <property type="component" value="Unassembled WGS sequence"/>
</dbReference>